<dbReference type="InterPro" id="IPR008571">
    <property type="entry name" value="HerA-like"/>
</dbReference>
<dbReference type="PANTHER" id="PTHR42957">
    <property type="entry name" value="HELICASE MJ1565-RELATED"/>
    <property type="match status" value="1"/>
</dbReference>
<dbReference type="EMBL" id="BAAAEX010000013">
    <property type="protein sequence ID" value="GAA0782943.1"/>
    <property type="molecule type" value="Genomic_DNA"/>
</dbReference>
<evidence type="ECO:0000259" key="2">
    <source>
        <dbReference type="Pfam" id="PF01935"/>
    </source>
</evidence>
<evidence type="ECO:0000313" key="4">
    <source>
        <dbReference type="Proteomes" id="UP001500573"/>
    </source>
</evidence>
<feature type="region of interest" description="Disordered" evidence="1">
    <location>
        <begin position="663"/>
        <end position="714"/>
    </location>
</feature>
<dbReference type="SUPFAM" id="SSF52540">
    <property type="entry name" value="P-loop containing nucleoside triphosphate hydrolases"/>
    <property type="match status" value="1"/>
</dbReference>
<reference evidence="3 4" key="1">
    <citation type="journal article" date="2019" name="Int. J. Syst. Evol. Microbiol.">
        <title>The Global Catalogue of Microorganisms (GCM) 10K type strain sequencing project: providing services to taxonomists for standard genome sequencing and annotation.</title>
        <authorList>
            <consortium name="The Broad Institute Genomics Platform"/>
            <consortium name="The Broad Institute Genome Sequencing Center for Infectious Disease"/>
            <person name="Wu L."/>
            <person name="Ma J."/>
        </authorList>
    </citation>
    <scope>NUCLEOTIDE SEQUENCE [LARGE SCALE GENOMIC DNA]</scope>
    <source>
        <strain evidence="3 4">JCM 15515</strain>
    </source>
</reference>
<dbReference type="InterPro" id="IPR027417">
    <property type="entry name" value="P-loop_NTPase"/>
</dbReference>
<dbReference type="Pfam" id="PF01935">
    <property type="entry name" value="DUF87"/>
    <property type="match status" value="1"/>
</dbReference>
<dbReference type="RefSeq" id="WP_343839450.1">
    <property type="nucleotide sequence ID" value="NZ_BAAAEX010000013.1"/>
</dbReference>
<keyword evidence="4" id="KW-1185">Reference proteome</keyword>
<accession>A0ABN1L1S3</accession>
<comment type="caution">
    <text evidence="3">The sequence shown here is derived from an EMBL/GenBank/DDBJ whole genome shotgun (WGS) entry which is preliminary data.</text>
</comment>
<proteinExistence type="predicted"/>
<gene>
    <name evidence="3" type="ORF">GCM10009108_26420</name>
</gene>
<protein>
    <submittedName>
        <fullName evidence="3">DUF87 domain-containing protein</fullName>
    </submittedName>
</protein>
<dbReference type="PANTHER" id="PTHR42957:SF1">
    <property type="entry name" value="HELICASE MJ1565-RELATED"/>
    <property type="match status" value="1"/>
</dbReference>
<name>A0ABN1L1S3_9BURK</name>
<sequence>MTSPISKISSLTIGTVESVAPDEIKVLLDIDSPRNTALNTGVPTPFPRINSFVLLPNESGAVVGIVVWLGVERSAYPKRQGLKDFGLIDLPFPLRKMAVCPIGTLLSEKNKWRLERGVQSFPSVGDPVILPTREQTIAIVTGQGKDSRVPLGTCPIAHDAPIAVDPDKLFGRHLAVLGNTGSGKSCTLAALVRSAVESAQKSLKKPEIPEGAEEAQNGQANPNARFIILDPNGEYSKCFQDLGAGCRVFQVPPLTNSDAAEFTLPAWMWNSSEWATVAQAAPRAQRPLLQEALRNLRSNKQITLTIENRLFARCKSLDSFLLQYAGTGAIGFQSSNNCGQQLTRFWEDVSTYAQELSGDIKTRTERAAAVIKQIIDNRMWTGRDGRTGFNDFGDTDLSSVGQWLQNIFQGFPQGENAGSVNEDSPLPFDPQILAEHLESLAMQEGGSASQFISTLTMRIKGIMSDPRMNGVINPDSSVSLKDWLDLHVGSDGGGNGPVAVIDLSLVPYEILHLVIAVSSRLILESLQRYRKLNNQNLPTVLVLEEAHTFVAKRLPRGDEIPSPADMCRGIFERVAREGRKFGLGLVLSSQRPSELSETVLSQCNSFLLHRITNDRDQELISRLVPDNARGLLRELPSLPTRHCILLGIASKVPALVEVKHLEDGQRPESDDPDFWKVWTNEEPRPIDWDKITSDWAGSEAEADDDSPQEGGDSQ</sequence>
<dbReference type="Proteomes" id="UP001500573">
    <property type="component" value="Unassembled WGS sequence"/>
</dbReference>
<evidence type="ECO:0000256" key="1">
    <source>
        <dbReference type="SAM" id="MobiDB-lite"/>
    </source>
</evidence>
<dbReference type="Gene3D" id="3.40.50.300">
    <property type="entry name" value="P-loop containing nucleotide triphosphate hydrolases"/>
    <property type="match status" value="2"/>
</dbReference>
<evidence type="ECO:0000313" key="3">
    <source>
        <dbReference type="EMBL" id="GAA0782943.1"/>
    </source>
</evidence>
<dbReference type="InterPro" id="IPR002789">
    <property type="entry name" value="HerA_central"/>
</dbReference>
<feature type="domain" description="Helicase HerA central" evidence="2">
    <location>
        <begin position="151"/>
        <end position="312"/>
    </location>
</feature>
<organism evidence="3 4">
    <name type="scientific">Castellaniella ginsengisoli</name>
    <dbReference type="NCBI Taxonomy" id="546114"/>
    <lineage>
        <taxon>Bacteria</taxon>
        <taxon>Pseudomonadati</taxon>
        <taxon>Pseudomonadota</taxon>
        <taxon>Betaproteobacteria</taxon>
        <taxon>Burkholderiales</taxon>
        <taxon>Alcaligenaceae</taxon>
        <taxon>Castellaniella</taxon>
    </lineage>
</organism>
<feature type="compositionally biased region" description="Basic and acidic residues" evidence="1">
    <location>
        <begin position="679"/>
        <end position="692"/>
    </location>
</feature>